<organism evidence="3 4">
    <name type="scientific">Pelomonas parva</name>
    <dbReference type="NCBI Taxonomy" id="3299032"/>
    <lineage>
        <taxon>Bacteria</taxon>
        <taxon>Pseudomonadati</taxon>
        <taxon>Pseudomonadota</taxon>
        <taxon>Betaproteobacteria</taxon>
        <taxon>Burkholderiales</taxon>
        <taxon>Sphaerotilaceae</taxon>
        <taxon>Roseateles</taxon>
    </lineage>
</organism>
<dbReference type="InterPro" id="IPR007055">
    <property type="entry name" value="BON_dom"/>
</dbReference>
<dbReference type="InterPro" id="IPR014004">
    <property type="entry name" value="Transpt-assoc_nodulatn_dom_bac"/>
</dbReference>
<evidence type="ECO:0000256" key="1">
    <source>
        <dbReference type="SAM" id="MobiDB-lite"/>
    </source>
</evidence>
<proteinExistence type="predicted"/>
<evidence type="ECO:0000313" key="3">
    <source>
        <dbReference type="EMBL" id="MFG6432435.1"/>
    </source>
</evidence>
<dbReference type="Proteomes" id="UP001606210">
    <property type="component" value="Unassembled WGS sequence"/>
</dbReference>
<evidence type="ECO:0000313" key="4">
    <source>
        <dbReference type="Proteomes" id="UP001606210"/>
    </source>
</evidence>
<dbReference type="PANTHER" id="PTHR34606:SF15">
    <property type="entry name" value="BON DOMAIN-CONTAINING PROTEIN"/>
    <property type="match status" value="1"/>
</dbReference>
<dbReference type="SMART" id="SM00749">
    <property type="entry name" value="BON"/>
    <property type="match status" value="1"/>
</dbReference>
<dbReference type="RefSeq" id="WP_394482295.1">
    <property type="nucleotide sequence ID" value="NZ_JBIGHV010000008.1"/>
</dbReference>
<dbReference type="PANTHER" id="PTHR34606">
    <property type="entry name" value="BON DOMAIN-CONTAINING PROTEIN"/>
    <property type="match status" value="1"/>
</dbReference>
<dbReference type="InterPro" id="IPR051686">
    <property type="entry name" value="Lipoprotein_DolP"/>
</dbReference>
<feature type="domain" description="BON" evidence="2">
    <location>
        <begin position="286"/>
        <end position="354"/>
    </location>
</feature>
<dbReference type="Pfam" id="PF04972">
    <property type="entry name" value="BON"/>
    <property type="match status" value="1"/>
</dbReference>
<sequence>MKFPKSIHAEGWADHIDATPGALSGTPKPAAAKTRLPLRGAKLPASAIRLDSQDVPPSLSSIPPTTVGVSSAIPRGTAGAAALPPQRENQRGWMIAAGAGAAVIAAVALWSVNRPSESPSTPPAIVTGSAAPQAEVAAAVPVPEPAVPSQADAETGTATTVAAAEPARLGPPVTTVKPAPESRPVAQATLPAPRPDLVVRANPRNDTPAAQPKPYLQPIPPVAAAPATEVQPLAVTPDTTPITLPPTAAGPTPATAPLAAVTPVPAASATLPVTPPLAQAPMPSPEDTGITQQVRSALAADSTLAAVPIAVSTDQGVVKLEGQAPDAPTRERATVVASSASGVKAVDNRLTLAPAPMLSQAPSGL</sequence>
<reference evidence="3 4" key="1">
    <citation type="submission" date="2024-08" db="EMBL/GenBank/DDBJ databases">
        <authorList>
            <person name="Lu H."/>
        </authorList>
    </citation>
    <scope>NUCLEOTIDE SEQUENCE [LARGE SCALE GENOMIC DNA]</scope>
    <source>
        <strain evidence="3 4">LYH14W</strain>
    </source>
</reference>
<comment type="caution">
    <text evidence="3">The sequence shown here is derived from an EMBL/GenBank/DDBJ whole genome shotgun (WGS) entry which is preliminary data.</text>
</comment>
<accession>A0ABW7F9H3</accession>
<dbReference type="EMBL" id="JBIGHV010000008">
    <property type="protein sequence ID" value="MFG6432435.1"/>
    <property type="molecule type" value="Genomic_DNA"/>
</dbReference>
<dbReference type="PROSITE" id="PS50914">
    <property type="entry name" value="BON"/>
    <property type="match status" value="1"/>
</dbReference>
<keyword evidence="4" id="KW-1185">Reference proteome</keyword>
<name>A0ABW7F9H3_9BURK</name>
<evidence type="ECO:0000259" key="2">
    <source>
        <dbReference type="PROSITE" id="PS50914"/>
    </source>
</evidence>
<dbReference type="Gene3D" id="3.30.1340.30">
    <property type="match status" value="1"/>
</dbReference>
<protein>
    <submittedName>
        <fullName evidence="3">BON domain-containing protein</fullName>
    </submittedName>
</protein>
<gene>
    <name evidence="3" type="ORF">ACG00Y_21125</name>
</gene>
<feature type="region of interest" description="Disordered" evidence="1">
    <location>
        <begin position="196"/>
        <end position="216"/>
    </location>
</feature>